<dbReference type="Pfam" id="PF00759">
    <property type="entry name" value="Glyco_hydro_9"/>
    <property type="match status" value="1"/>
</dbReference>
<keyword evidence="5" id="KW-0624">Polysaccharide degradation</keyword>
<sequence length="611" mass="69873">MKKLLHTIIMIILLISQAKTENKVITNHIGYELHASKRAIVLASKNDQVKLFRLKEYPGNNTILAGEPVYSGPVDKWRDWVFWTVNFTTFEKEGHYTLECEVNGKVEKSFPFLIQKNLLERHTLSDVIYYFKSQRCSGLMDKADRQMKFAEGRSETVDVHGGWYDATGDYSKNLSHLNFSTYFNPQQSPLVVYTLFKTYETISERNNQNFSQIERRLLDEAMYGADYLVRVKNPNGSFYRVIGAPGPGKKPEDRRIFPSMKGFRIKKKPIQETDVNIDVSKLNSEDAPVYEVGYRAGGGMSIAALAMAARYDVSGDFASKEYLKAAKDGFAYLEKENIIFTNDGNENIVDDYCALVAATELYKTTENHLYKKAADLRAQNLLDRLAADRIHTNYFRSDDGDRPFFHASDAGLPILSLLFYVDMADNKTKIEVLHTVRKYLEFELKITNEVNNPFGYCRQYVQNKQGNRRSSFFFPHDTETAPWWQGENARLSSIAAAARLASVHLGDSEFGEELQEHAWNQLNWILGLNPFDASMLQGTGRNNPAYLFFNTYQYQNAPGGICNGITAGLYDENDIDLNRGYTETGMDHDWRWGEQWLPHAAWYILAISASR</sequence>
<dbReference type="AlphaFoldDB" id="A0A381ZBN4"/>
<proteinExistence type="inferred from homology"/>
<protein>
    <submittedName>
        <fullName evidence="8">Uncharacterized protein</fullName>
    </submittedName>
</protein>
<dbReference type="SUPFAM" id="SSF48208">
    <property type="entry name" value="Six-hairpin glycosidases"/>
    <property type="match status" value="1"/>
</dbReference>
<keyword evidence="4" id="KW-0326">Glycosidase</keyword>
<dbReference type="Pfam" id="PF02927">
    <property type="entry name" value="CelD_N"/>
    <property type="match status" value="1"/>
</dbReference>
<dbReference type="InterPro" id="IPR001701">
    <property type="entry name" value="Glyco_hydro_9"/>
</dbReference>
<evidence type="ECO:0000313" key="8">
    <source>
        <dbReference type="EMBL" id="SVA86524.1"/>
    </source>
</evidence>
<dbReference type="GO" id="GO:0008810">
    <property type="term" value="F:cellulase activity"/>
    <property type="evidence" value="ECO:0007669"/>
    <property type="project" value="InterPro"/>
</dbReference>
<keyword evidence="2" id="KW-0378">Hydrolase</keyword>
<dbReference type="InterPro" id="IPR013783">
    <property type="entry name" value="Ig-like_fold"/>
</dbReference>
<comment type="similarity">
    <text evidence="1">Belongs to the glycosyl hydrolase 9 (cellulase E) family.</text>
</comment>
<feature type="domain" description="Cellulase Ig-like" evidence="7">
    <location>
        <begin position="20"/>
        <end position="101"/>
    </location>
</feature>
<dbReference type="CDD" id="cd02850">
    <property type="entry name" value="E_set_Cellulase_N"/>
    <property type="match status" value="1"/>
</dbReference>
<evidence type="ECO:0000256" key="4">
    <source>
        <dbReference type="ARBA" id="ARBA00023295"/>
    </source>
</evidence>
<feature type="domain" description="Glycoside hydrolase family 9" evidence="6">
    <location>
        <begin position="123"/>
        <end position="555"/>
    </location>
</feature>
<dbReference type="InterPro" id="IPR008928">
    <property type="entry name" value="6-hairpin_glycosidase_sf"/>
</dbReference>
<dbReference type="InterPro" id="IPR012341">
    <property type="entry name" value="6hp_glycosidase-like_sf"/>
</dbReference>
<name>A0A381ZBN4_9ZZZZ</name>
<accession>A0A381ZBN4</accession>
<evidence type="ECO:0000259" key="6">
    <source>
        <dbReference type="Pfam" id="PF00759"/>
    </source>
</evidence>
<dbReference type="InterPro" id="IPR004197">
    <property type="entry name" value="Cellulase_Ig-like"/>
</dbReference>
<dbReference type="Gene3D" id="1.50.10.10">
    <property type="match status" value="1"/>
</dbReference>
<evidence type="ECO:0000259" key="7">
    <source>
        <dbReference type="Pfam" id="PF02927"/>
    </source>
</evidence>
<dbReference type="Gene3D" id="2.60.40.10">
    <property type="entry name" value="Immunoglobulins"/>
    <property type="match status" value="1"/>
</dbReference>
<reference evidence="8" key="1">
    <citation type="submission" date="2018-05" db="EMBL/GenBank/DDBJ databases">
        <authorList>
            <person name="Lanie J.A."/>
            <person name="Ng W.-L."/>
            <person name="Kazmierczak K.M."/>
            <person name="Andrzejewski T.M."/>
            <person name="Davidsen T.M."/>
            <person name="Wayne K.J."/>
            <person name="Tettelin H."/>
            <person name="Glass J.I."/>
            <person name="Rusch D."/>
            <person name="Podicherti R."/>
            <person name="Tsui H.-C.T."/>
            <person name="Winkler M.E."/>
        </authorList>
    </citation>
    <scope>NUCLEOTIDE SEQUENCE</scope>
</reference>
<keyword evidence="3" id="KW-0119">Carbohydrate metabolism</keyword>
<dbReference type="SUPFAM" id="SSF81296">
    <property type="entry name" value="E set domains"/>
    <property type="match status" value="1"/>
</dbReference>
<dbReference type="InterPro" id="IPR014756">
    <property type="entry name" value="Ig_E-set"/>
</dbReference>
<gene>
    <name evidence="8" type="ORF">METZ01_LOCUS139378</name>
</gene>
<evidence type="ECO:0000256" key="5">
    <source>
        <dbReference type="ARBA" id="ARBA00023326"/>
    </source>
</evidence>
<organism evidence="8">
    <name type="scientific">marine metagenome</name>
    <dbReference type="NCBI Taxonomy" id="408172"/>
    <lineage>
        <taxon>unclassified sequences</taxon>
        <taxon>metagenomes</taxon>
        <taxon>ecological metagenomes</taxon>
    </lineage>
</organism>
<evidence type="ECO:0000256" key="3">
    <source>
        <dbReference type="ARBA" id="ARBA00023277"/>
    </source>
</evidence>
<dbReference type="PANTHER" id="PTHR22298">
    <property type="entry name" value="ENDO-1,4-BETA-GLUCANASE"/>
    <property type="match status" value="1"/>
</dbReference>
<dbReference type="GO" id="GO:0000272">
    <property type="term" value="P:polysaccharide catabolic process"/>
    <property type="evidence" value="ECO:0007669"/>
    <property type="project" value="UniProtKB-KW"/>
</dbReference>
<dbReference type="EMBL" id="UINC01020652">
    <property type="protein sequence ID" value="SVA86524.1"/>
    <property type="molecule type" value="Genomic_DNA"/>
</dbReference>
<evidence type="ECO:0000256" key="2">
    <source>
        <dbReference type="ARBA" id="ARBA00022801"/>
    </source>
</evidence>
<evidence type="ECO:0000256" key="1">
    <source>
        <dbReference type="ARBA" id="ARBA00007072"/>
    </source>
</evidence>